<dbReference type="EMBL" id="JYMX02000015">
    <property type="protein sequence ID" value="MCW3713451.1"/>
    <property type="molecule type" value="Genomic_DNA"/>
</dbReference>
<evidence type="ECO:0000313" key="3">
    <source>
        <dbReference type="Proteomes" id="UP000191686"/>
    </source>
</evidence>
<protein>
    <submittedName>
        <fullName evidence="2">Uncharacterized protein</fullName>
    </submittedName>
</protein>
<feature type="compositionally biased region" description="Basic and acidic residues" evidence="1">
    <location>
        <begin position="92"/>
        <end position="102"/>
    </location>
</feature>
<dbReference type="AlphaFoldDB" id="A0ABD4UG84"/>
<proteinExistence type="predicted"/>
<reference evidence="2 3" key="1">
    <citation type="journal article" date="2017" name="Front. Microbiol.">
        <title>Genomics reveals a unique clone of Burkholderia cenocepacia harbouring an actively excising novel genomic island.</title>
        <authorList>
            <person name="Patil P."/>
            <person name="Mali S."/>
            <person name="Midha S."/>
            <person name="Gautam V."/>
            <person name="Dash L."/>
            <person name="Kumar S."/>
            <person name="Shastri J."/>
            <person name="Singhal L."/>
            <person name="Patil P.B."/>
        </authorList>
    </citation>
    <scope>NUCLEOTIDE SEQUENCE [LARGE SCALE GENOMIC DNA]</scope>
    <source>
        <strain evidence="2 3">BC-19</strain>
    </source>
</reference>
<dbReference type="Proteomes" id="UP000191686">
    <property type="component" value="Unassembled WGS sequence"/>
</dbReference>
<accession>A0ABD4UG84</accession>
<sequence>MRATSLAKRANRHAGRDSVATYAGSCERHSRDRIDGVRRIGPSLHDALASDGRKFRGALFRANALLSYRMDDDWNDAARWNITKPGGASGRPDGREALEPPD</sequence>
<feature type="region of interest" description="Disordered" evidence="1">
    <location>
        <begin position="83"/>
        <end position="102"/>
    </location>
</feature>
<organism evidence="2 3">
    <name type="scientific">Burkholderia cenocepacia</name>
    <dbReference type="NCBI Taxonomy" id="95486"/>
    <lineage>
        <taxon>Bacteria</taxon>
        <taxon>Pseudomonadati</taxon>
        <taxon>Pseudomonadota</taxon>
        <taxon>Betaproteobacteria</taxon>
        <taxon>Burkholderiales</taxon>
        <taxon>Burkholderiaceae</taxon>
        <taxon>Burkholderia</taxon>
        <taxon>Burkholderia cepacia complex</taxon>
    </lineage>
</organism>
<reference evidence="2 3" key="2">
    <citation type="journal article" date="2017" name="Front. Microbiol.">
        <title>Genomics Reveals a Unique Clone of Burkholderia cenocepacia Harboring an Actively Excising Novel Genomic Island.</title>
        <authorList>
            <person name="Patil P.P."/>
            <person name="Mali S."/>
            <person name="Midha S."/>
            <person name="Gautam V."/>
            <person name="Dash L."/>
            <person name="Kumar S."/>
            <person name="Shastri J."/>
            <person name="Singhal L."/>
            <person name="Patil P.B."/>
        </authorList>
    </citation>
    <scope>NUCLEOTIDE SEQUENCE [LARGE SCALE GENOMIC DNA]</scope>
    <source>
        <strain evidence="2 3">BC-19</strain>
    </source>
</reference>
<name>A0ABD4UG84_9BURK</name>
<gene>
    <name evidence="2" type="ORF">UE95_019390</name>
</gene>
<evidence type="ECO:0000313" key="2">
    <source>
        <dbReference type="EMBL" id="MCW3713451.1"/>
    </source>
</evidence>
<comment type="caution">
    <text evidence="2">The sequence shown here is derived from an EMBL/GenBank/DDBJ whole genome shotgun (WGS) entry which is preliminary data.</text>
</comment>
<dbReference type="RefSeq" id="WP_080322825.1">
    <property type="nucleotide sequence ID" value="NZ_JYMX02000015.1"/>
</dbReference>
<evidence type="ECO:0000256" key="1">
    <source>
        <dbReference type="SAM" id="MobiDB-lite"/>
    </source>
</evidence>
<feature type="region of interest" description="Disordered" evidence="1">
    <location>
        <begin position="1"/>
        <end position="28"/>
    </location>
</feature>